<dbReference type="OrthoDB" id="9815825at2"/>
<dbReference type="Proteomes" id="UP000184498">
    <property type="component" value="Unassembled WGS sequence"/>
</dbReference>
<evidence type="ECO:0000259" key="3">
    <source>
        <dbReference type="Pfam" id="PF01408"/>
    </source>
</evidence>
<evidence type="ECO:0000313" key="5">
    <source>
        <dbReference type="EMBL" id="SHJ90469.1"/>
    </source>
</evidence>
<feature type="domain" description="GFO/IDH/MocA-like oxidoreductase" evidence="4">
    <location>
        <begin position="131"/>
        <end position="246"/>
    </location>
</feature>
<evidence type="ECO:0000256" key="2">
    <source>
        <dbReference type="ARBA" id="ARBA00023002"/>
    </source>
</evidence>
<dbReference type="InterPro" id="IPR036291">
    <property type="entry name" value="NAD(P)-bd_dom_sf"/>
</dbReference>
<dbReference type="STRING" id="216903.SAMN05444371_0173"/>
<dbReference type="SUPFAM" id="SSF55347">
    <property type="entry name" value="Glyceraldehyde-3-phosphate dehydrogenase-like, C-terminal domain"/>
    <property type="match status" value="1"/>
</dbReference>
<dbReference type="GO" id="GO:0000166">
    <property type="term" value="F:nucleotide binding"/>
    <property type="evidence" value="ECO:0007669"/>
    <property type="project" value="InterPro"/>
</dbReference>
<dbReference type="Gene3D" id="3.40.50.720">
    <property type="entry name" value="NAD(P)-binding Rossmann-like Domain"/>
    <property type="match status" value="1"/>
</dbReference>
<dbReference type="RefSeq" id="WP_072995905.1">
    <property type="nucleotide sequence ID" value="NZ_FRAM01000001.1"/>
</dbReference>
<evidence type="ECO:0000313" key="6">
    <source>
        <dbReference type="Proteomes" id="UP000184498"/>
    </source>
</evidence>
<feature type="domain" description="Gfo/Idh/MocA-like oxidoreductase N-terminal" evidence="3">
    <location>
        <begin position="4"/>
        <end position="119"/>
    </location>
</feature>
<name>A0A1M6N442_9FLAO</name>
<dbReference type="InterPro" id="IPR050984">
    <property type="entry name" value="Gfo/Idh/MocA_domain"/>
</dbReference>
<organism evidence="5 6">
    <name type="scientific">Epilithonimonas mollis</name>
    <dbReference type="NCBI Taxonomy" id="216903"/>
    <lineage>
        <taxon>Bacteria</taxon>
        <taxon>Pseudomonadati</taxon>
        <taxon>Bacteroidota</taxon>
        <taxon>Flavobacteriia</taxon>
        <taxon>Flavobacteriales</taxon>
        <taxon>Weeksellaceae</taxon>
        <taxon>Chryseobacterium group</taxon>
        <taxon>Epilithonimonas</taxon>
    </lineage>
</organism>
<comment type="similarity">
    <text evidence="1">Belongs to the Gfo/Idh/MocA family.</text>
</comment>
<keyword evidence="2" id="KW-0560">Oxidoreductase</keyword>
<dbReference type="AlphaFoldDB" id="A0A1M6N442"/>
<evidence type="ECO:0000259" key="4">
    <source>
        <dbReference type="Pfam" id="PF22725"/>
    </source>
</evidence>
<evidence type="ECO:0000256" key="1">
    <source>
        <dbReference type="ARBA" id="ARBA00010928"/>
    </source>
</evidence>
<dbReference type="PANTHER" id="PTHR22604:SF105">
    <property type="entry name" value="TRANS-1,2-DIHYDROBENZENE-1,2-DIOL DEHYDROGENASE"/>
    <property type="match status" value="1"/>
</dbReference>
<protein>
    <submittedName>
        <fullName evidence="5">Predicted dehydrogenase</fullName>
    </submittedName>
</protein>
<dbReference type="Pfam" id="PF22725">
    <property type="entry name" value="GFO_IDH_MocA_C3"/>
    <property type="match status" value="1"/>
</dbReference>
<dbReference type="InterPro" id="IPR000683">
    <property type="entry name" value="Gfo/Idh/MocA-like_OxRdtase_N"/>
</dbReference>
<dbReference type="SUPFAM" id="SSF51735">
    <property type="entry name" value="NAD(P)-binding Rossmann-fold domains"/>
    <property type="match status" value="1"/>
</dbReference>
<sequence>MKKIRWGILGTGTIAHKFASDLRFVENAELVAVGSRSVESAKAFAYEFGIPISFGSYEELAKSNEIDIVYIATPNNLHHPNTLLCLNNAKAVLCEKPFALNENQALEMIDLARNKNLFLMDALWTKFLPHYQKIIEIVKRGSLGDIKVVLANFGFQANAEPNSRLLNPELGGGSLMDIGIYNIFTTLDILGKPDDINVSVNSTEKRIDEQCAVIFKYNNGAMASLFSSISANLGTEFEISGTLGRLKLTTPFYASTSILEYYVDGEKRVIETEKEEGLGYQYEARHATNCLLNGLTESSVVPHSDSILLMRTLDQIRTLAGIVFPTEQDSHLNRKA</sequence>
<dbReference type="EMBL" id="FRAM01000001">
    <property type="protein sequence ID" value="SHJ90469.1"/>
    <property type="molecule type" value="Genomic_DNA"/>
</dbReference>
<dbReference type="InterPro" id="IPR055170">
    <property type="entry name" value="GFO_IDH_MocA-like_dom"/>
</dbReference>
<reference evidence="6" key="1">
    <citation type="submission" date="2016-11" db="EMBL/GenBank/DDBJ databases">
        <authorList>
            <person name="Varghese N."/>
            <person name="Submissions S."/>
        </authorList>
    </citation>
    <scope>NUCLEOTIDE SEQUENCE [LARGE SCALE GENOMIC DNA]</scope>
    <source>
        <strain evidence="6">DSM 18016</strain>
    </source>
</reference>
<dbReference type="PANTHER" id="PTHR22604">
    <property type="entry name" value="OXIDOREDUCTASES"/>
    <property type="match status" value="1"/>
</dbReference>
<dbReference type="Pfam" id="PF01408">
    <property type="entry name" value="GFO_IDH_MocA"/>
    <property type="match status" value="1"/>
</dbReference>
<proteinExistence type="inferred from homology"/>
<accession>A0A1M6N442</accession>
<dbReference type="GO" id="GO:0016491">
    <property type="term" value="F:oxidoreductase activity"/>
    <property type="evidence" value="ECO:0007669"/>
    <property type="project" value="UniProtKB-KW"/>
</dbReference>
<dbReference type="Gene3D" id="3.30.360.10">
    <property type="entry name" value="Dihydrodipicolinate Reductase, domain 2"/>
    <property type="match status" value="1"/>
</dbReference>
<gene>
    <name evidence="5" type="ORF">SAMN05444371_0173</name>
</gene>
<keyword evidence="6" id="KW-1185">Reference proteome</keyword>